<evidence type="ECO:0000259" key="4">
    <source>
        <dbReference type="Pfam" id="PF00149"/>
    </source>
</evidence>
<dbReference type="RefSeq" id="WP_341366645.1">
    <property type="nucleotide sequence ID" value="NZ_CP150951.2"/>
</dbReference>
<dbReference type="PANTHER" id="PTHR11575">
    <property type="entry name" value="5'-NUCLEOTIDASE-RELATED"/>
    <property type="match status" value="1"/>
</dbReference>
<dbReference type="InterPro" id="IPR029052">
    <property type="entry name" value="Metallo-depent_PP-like"/>
</dbReference>
<protein>
    <submittedName>
        <fullName evidence="6">Bifunctional 2',3'-cyclic-nucleotide 2'-phosphodiesterase/3'-nucleotidase</fullName>
    </submittedName>
</protein>
<evidence type="ECO:0000313" key="6">
    <source>
        <dbReference type="EMBL" id="WZC48530.1"/>
    </source>
</evidence>
<feature type="domain" description="Calcineurin-like phosphoesterase" evidence="4">
    <location>
        <begin position="22"/>
        <end position="257"/>
    </location>
</feature>
<dbReference type="PRINTS" id="PR01607">
    <property type="entry name" value="APYRASEFAMLY"/>
</dbReference>
<dbReference type="Gene3D" id="3.90.780.10">
    <property type="entry name" value="5'-Nucleotidase, C-terminal domain"/>
    <property type="match status" value="1"/>
</dbReference>
<dbReference type="PROSITE" id="PS00786">
    <property type="entry name" value="5_NUCLEOTIDASE_2"/>
    <property type="match status" value="1"/>
</dbReference>
<reference evidence="7" key="1">
    <citation type="submission" date="2024-04" db="EMBL/GenBank/DDBJ databases">
        <title>Phylogenomic analyses of a clade within the roseobacter group suggest taxonomic reassignments of species of the genera Aestuariivita, Citreicella, Loktanella, Nautella, Pelagibaca, Ruegeria, Thalassobius, Thiobacimonas and Tropicibacter, and the proposal o.</title>
        <authorList>
            <person name="Jeon C.O."/>
        </authorList>
    </citation>
    <scope>NUCLEOTIDE SEQUENCE [LARGE SCALE GENOMIC DNA]</scope>
    <source>
        <strain evidence="7">BS5-3</strain>
    </source>
</reference>
<dbReference type="InterPro" id="IPR004843">
    <property type="entry name" value="Calcineurin-like_PHP"/>
</dbReference>
<dbReference type="Gene3D" id="3.60.21.10">
    <property type="match status" value="1"/>
</dbReference>
<dbReference type="Pfam" id="PF02872">
    <property type="entry name" value="5_nucleotid_C"/>
    <property type="match status" value="1"/>
</dbReference>
<sequence length="623" mass="67414">MNSNFGAYVSAIDQPKMTTAPLRILETTDLHMQLLNYDYFSDKPDPETGLIQLVDSIKQAQSELGPACLLFDNGDLLQGNPLADYLATHGLHGTTHPMIAALNALGYDGMALGNHEFDYGLDFLRESLKGAAFPIICGNLTVKEGPAIAAPYVILDRMLTCSDGQERSIKIGVTGFAPPQITQWDGAVLAGAIAAQDIVQSAQQLVPDMKSAGADLIIALCHSGIKESKAVPGMENAAVPLAAIDGIDVVLTGHTHELFPGTDKPGTAEVDPVAGTLHGKPAVMPGFYGRWLGVIDLELRWNGQNWSIHKHQTTLQKGGSTGKGAALREKILKSAEPAHQGTLAHIRQPIAATENRIHSYFATVGPDASQQLLANAKMRHIRSAMQDSQWADLPVIAATAPFRFGDRAGVGHYIDIPAGPITLRDAAAIYPFANTLCAVLRNGAELRTWLERAAAHFMQIQPGRQDQPLVHPHSAGYNFDTLFGLNYEIDLAKPARFDSDGRVVKPDATRIKSLNFQGKTVDEDDQFIVATNSYRTYGGGGVLTVNSNNILYTSAQSTRDILIDDLRKRRDATITTSSPWRLTGYAQTSGMFRSSPKAQGLLTERMTHLGGDSDGFDRYRLNL</sequence>
<gene>
    <name evidence="6" type="ORF">AABB29_17010</name>
</gene>
<dbReference type="SUPFAM" id="SSF56300">
    <property type="entry name" value="Metallo-dependent phosphatases"/>
    <property type="match status" value="1"/>
</dbReference>
<dbReference type="Proteomes" id="UP001440612">
    <property type="component" value="Chromosome"/>
</dbReference>
<proteinExistence type="inferred from homology"/>
<accession>A0ABZ2V224</accession>
<keyword evidence="2" id="KW-0732">Signal</keyword>
<dbReference type="Pfam" id="PF00149">
    <property type="entry name" value="Metallophos"/>
    <property type="match status" value="1"/>
</dbReference>
<dbReference type="InterPro" id="IPR006146">
    <property type="entry name" value="5'-Nucleotdase_CS"/>
</dbReference>
<evidence type="ECO:0000256" key="2">
    <source>
        <dbReference type="ARBA" id="ARBA00022729"/>
    </source>
</evidence>
<dbReference type="SUPFAM" id="SSF55816">
    <property type="entry name" value="5'-nucleotidase (syn. UDP-sugar hydrolase), C-terminal domain"/>
    <property type="match status" value="1"/>
</dbReference>
<keyword evidence="7" id="KW-1185">Reference proteome</keyword>
<comment type="similarity">
    <text evidence="1 3">Belongs to the 5'-nucleotidase family.</text>
</comment>
<organism evidence="6 7">
    <name type="scientific">Yoonia phaeophyticola</name>
    <dbReference type="NCBI Taxonomy" id="3137369"/>
    <lineage>
        <taxon>Bacteria</taxon>
        <taxon>Pseudomonadati</taxon>
        <taxon>Pseudomonadota</taxon>
        <taxon>Alphaproteobacteria</taxon>
        <taxon>Rhodobacterales</taxon>
        <taxon>Paracoccaceae</taxon>
        <taxon>Yoonia</taxon>
    </lineage>
</organism>
<feature type="domain" description="5'-Nucleotidase C-terminal" evidence="5">
    <location>
        <begin position="392"/>
        <end position="542"/>
    </location>
</feature>
<dbReference type="NCBIfam" id="NF006938">
    <property type="entry name" value="PRK09420.1"/>
    <property type="match status" value="1"/>
</dbReference>
<evidence type="ECO:0000313" key="7">
    <source>
        <dbReference type="Proteomes" id="UP001440612"/>
    </source>
</evidence>
<keyword evidence="3" id="KW-0547">Nucleotide-binding</keyword>
<dbReference type="InterPro" id="IPR008334">
    <property type="entry name" value="5'-Nucleotdase_C"/>
</dbReference>
<dbReference type="InterPro" id="IPR036907">
    <property type="entry name" value="5'-Nucleotdase_C_sf"/>
</dbReference>
<keyword evidence="3" id="KW-0378">Hydrolase</keyword>
<dbReference type="PANTHER" id="PTHR11575:SF6">
    <property type="entry name" value="2',3'-CYCLIC-NUCLEOTIDE 2'-PHOSPHODIESTERASE_3'-NUCLEOTIDASE"/>
    <property type="match status" value="1"/>
</dbReference>
<name>A0ABZ2V224_9RHOB</name>
<dbReference type="InterPro" id="IPR006179">
    <property type="entry name" value="5_nucleotidase/apyrase"/>
</dbReference>
<evidence type="ECO:0000256" key="3">
    <source>
        <dbReference type="RuleBase" id="RU362119"/>
    </source>
</evidence>
<dbReference type="EMBL" id="CP150951">
    <property type="protein sequence ID" value="WZC48530.1"/>
    <property type="molecule type" value="Genomic_DNA"/>
</dbReference>
<evidence type="ECO:0000256" key="1">
    <source>
        <dbReference type="ARBA" id="ARBA00006654"/>
    </source>
</evidence>
<evidence type="ECO:0000259" key="5">
    <source>
        <dbReference type="Pfam" id="PF02872"/>
    </source>
</evidence>